<dbReference type="InterPro" id="IPR054331">
    <property type="entry name" value="LiaF_TM"/>
</dbReference>
<sequence>MKTQKSTSSVIWAVAIIVIGSLFLMRNFDMLWFELPKNLISWKLIFVFIAFGELVKGKVFSSIFWGIVATVFYNPALLSQFSVNSVFELWPLLLIGVGLDMIIKRSRTIERC</sequence>
<evidence type="ECO:0000313" key="3">
    <source>
        <dbReference type="EMBL" id="MCP9763154.1"/>
    </source>
</evidence>
<dbReference type="Pfam" id="PF22570">
    <property type="entry name" value="LiaF-TM"/>
    <property type="match status" value="1"/>
</dbReference>
<evidence type="ECO:0000259" key="2">
    <source>
        <dbReference type="Pfam" id="PF22570"/>
    </source>
</evidence>
<keyword evidence="1" id="KW-0812">Transmembrane</keyword>
<protein>
    <recommendedName>
        <fullName evidence="2">LiaF transmembrane domain-containing protein</fullName>
    </recommendedName>
</protein>
<reference evidence="3 4" key="1">
    <citation type="submission" date="2018-11" db="EMBL/GenBank/DDBJ databases">
        <title>Novel bacteria species description.</title>
        <authorList>
            <person name="Han J.-H."/>
        </authorList>
    </citation>
    <scope>NUCLEOTIDE SEQUENCE [LARGE SCALE GENOMIC DNA]</scope>
    <source>
        <strain evidence="3 4">KCTC23259</strain>
    </source>
</reference>
<dbReference type="Proteomes" id="UP001204144">
    <property type="component" value="Unassembled WGS sequence"/>
</dbReference>
<evidence type="ECO:0000256" key="1">
    <source>
        <dbReference type="SAM" id="Phobius"/>
    </source>
</evidence>
<organism evidence="3 4">
    <name type="scientific">Lacihabitans soyangensis</name>
    <dbReference type="NCBI Taxonomy" id="869394"/>
    <lineage>
        <taxon>Bacteria</taxon>
        <taxon>Pseudomonadati</taxon>
        <taxon>Bacteroidota</taxon>
        <taxon>Cytophagia</taxon>
        <taxon>Cytophagales</taxon>
        <taxon>Leadbetterellaceae</taxon>
        <taxon>Lacihabitans</taxon>
    </lineage>
</organism>
<evidence type="ECO:0000313" key="4">
    <source>
        <dbReference type="Proteomes" id="UP001204144"/>
    </source>
</evidence>
<dbReference type="EMBL" id="RJUF01000021">
    <property type="protein sequence ID" value="MCP9763154.1"/>
    <property type="molecule type" value="Genomic_DNA"/>
</dbReference>
<proteinExistence type="predicted"/>
<feature type="domain" description="LiaF transmembrane" evidence="2">
    <location>
        <begin position="11"/>
        <end position="107"/>
    </location>
</feature>
<feature type="transmembrane region" description="Helical" evidence="1">
    <location>
        <begin position="6"/>
        <end position="24"/>
    </location>
</feature>
<keyword evidence="4" id="KW-1185">Reference proteome</keyword>
<feature type="transmembrane region" description="Helical" evidence="1">
    <location>
        <begin position="85"/>
        <end position="103"/>
    </location>
</feature>
<dbReference type="RefSeq" id="WP_255036941.1">
    <property type="nucleotide sequence ID" value="NZ_RJUF01000021.1"/>
</dbReference>
<keyword evidence="1" id="KW-0472">Membrane</keyword>
<keyword evidence="1" id="KW-1133">Transmembrane helix</keyword>
<comment type="caution">
    <text evidence="3">The sequence shown here is derived from an EMBL/GenBank/DDBJ whole genome shotgun (WGS) entry which is preliminary data.</text>
</comment>
<feature type="transmembrane region" description="Helical" evidence="1">
    <location>
        <begin position="44"/>
        <end position="73"/>
    </location>
</feature>
<dbReference type="AlphaFoldDB" id="A0AAE3H365"/>
<name>A0AAE3H365_9BACT</name>
<accession>A0AAE3H365</accession>
<gene>
    <name evidence="3" type="ORF">EGI31_09315</name>
</gene>